<dbReference type="GO" id="GO:0003700">
    <property type="term" value="F:DNA-binding transcription factor activity"/>
    <property type="evidence" value="ECO:0007669"/>
    <property type="project" value="TreeGrafter"/>
</dbReference>
<comment type="caution">
    <text evidence="6">The sequence shown here is derived from an EMBL/GenBank/DDBJ whole genome shotgun (WGS) entry which is preliminary data.</text>
</comment>
<dbReference type="InterPro" id="IPR009057">
    <property type="entry name" value="Homeodomain-like_sf"/>
</dbReference>
<dbReference type="Pfam" id="PF00440">
    <property type="entry name" value="TetR_N"/>
    <property type="match status" value="1"/>
</dbReference>
<evidence type="ECO:0000256" key="2">
    <source>
        <dbReference type="ARBA" id="ARBA00023125"/>
    </source>
</evidence>
<name>A0A7W7WY33_9PSEU</name>
<dbReference type="EMBL" id="JACHJS010000001">
    <property type="protein sequence ID" value="MBB4968000.1"/>
    <property type="molecule type" value="Genomic_DNA"/>
</dbReference>
<keyword evidence="3" id="KW-0804">Transcription</keyword>
<dbReference type="InterPro" id="IPR050109">
    <property type="entry name" value="HTH-type_TetR-like_transc_reg"/>
</dbReference>
<keyword evidence="2 4" id="KW-0238">DNA-binding</keyword>
<dbReference type="Gene3D" id="1.10.357.10">
    <property type="entry name" value="Tetracycline Repressor, domain 2"/>
    <property type="match status" value="1"/>
</dbReference>
<sequence>MPEETVKRRRAPAMSTEDRRQAIIDATVPLLFEHGAKVTTSQIARASGIAEGTVFRAFKDKQELIKACVRAALGVEDELGRLRQARLVPTLHARLALGIAAVADYLDRMWRLMGALGESGYDAGADRRHDDGPPKEMLRISAHLAALFEPDADALRVDPELAARLLLGLVFTNRMRGAGFGDTAADGDGLVDVFLHGVLRGAER</sequence>
<evidence type="ECO:0000313" key="6">
    <source>
        <dbReference type="EMBL" id="MBB4968000.1"/>
    </source>
</evidence>
<gene>
    <name evidence="6" type="ORF">F4559_005359</name>
</gene>
<dbReference type="GO" id="GO:0000976">
    <property type="term" value="F:transcription cis-regulatory region binding"/>
    <property type="evidence" value="ECO:0007669"/>
    <property type="project" value="TreeGrafter"/>
</dbReference>
<evidence type="ECO:0000259" key="5">
    <source>
        <dbReference type="PROSITE" id="PS50977"/>
    </source>
</evidence>
<keyword evidence="1" id="KW-0805">Transcription regulation</keyword>
<feature type="DNA-binding region" description="H-T-H motif" evidence="4">
    <location>
        <begin position="39"/>
        <end position="58"/>
    </location>
</feature>
<keyword evidence="7" id="KW-1185">Reference proteome</keyword>
<evidence type="ECO:0000313" key="7">
    <source>
        <dbReference type="Proteomes" id="UP000542674"/>
    </source>
</evidence>
<dbReference type="SUPFAM" id="SSF46689">
    <property type="entry name" value="Homeodomain-like"/>
    <property type="match status" value="1"/>
</dbReference>
<dbReference type="PROSITE" id="PS50977">
    <property type="entry name" value="HTH_TETR_2"/>
    <property type="match status" value="1"/>
</dbReference>
<dbReference type="PANTHER" id="PTHR30055:SF234">
    <property type="entry name" value="HTH-TYPE TRANSCRIPTIONAL REGULATOR BETI"/>
    <property type="match status" value="1"/>
</dbReference>
<reference evidence="6 7" key="1">
    <citation type="submission" date="2020-08" db="EMBL/GenBank/DDBJ databases">
        <title>Sequencing the genomes of 1000 actinobacteria strains.</title>
        <authorList>
            <person name="Klenk H.-P."/>
        </authorList>
    </citation>
    <scope>NUCLEOTIDE SEQUENCE [LARGE SCALE GENOMIC DNA]</scope>
    <source>
        <strain evidence="6 7">DSM 45084</strain>
    </source>
</reference>
<dbReference type="PANTHER" id="PTHR30055">
    <property type="entry name" value="HTH-TYPE TRANSCRIPTIONAL REGULATOR RUTR"/>
    <property type="match status" value="1"/>
</dbReference>
<evidence type="ECO:0000256" key="1">
    <source>
        <dbReference type="ARBA" id="ARBA00023015"/>
    </source>
</evidence>
<dbReference type="RefSeq" id="WP_184673152.1">
    <property type="nucleotide sequence ID" value="NZ_BAABAI010000041.1"/>
</dbReference>
<proteinExistence type="predicted"/>
<feature type="domain" description="HTH tetR-type" evidence="5">
    <location>
        <begin position="17"/>
        <end position="76"/>
    </location>
</feature>
<dbReference type="AlphaFoldDB" id="A0A7W7WY33"/>
<dbReference type="PRINTS" id="PR00455">
    <property type="entry name" value="HTHTETR"/>
</dbReference>
<evidence type="ECO:0000256" key="3">
    <source>
        <dbReference type="ARBA" id="ARBA00023163"/>
    </source>
</evidence>
<dbReference type="Proteomes" id="UP000542674">
    <property type="component" value="Unassembled WGS sequence"/>
</dbReference>
<organism evidence="6 7">
    <name type="scientific">Saccharothrix violaceirubra</name>
    <dbReference type="NCBI Taxonomy" id="413306"/>
    <lineage>
        <taxon>Bacteria</taxon>
        <taxon>Bacillati</taxon>
        <taxon>Actinomycetota</taxon>
        <taxon>Actinomycetes</taxon>
        <taxon>Pseudonocardiales</taxon>
        <taxon>Pseudonocardiaceae</taxon>
        <taxon>Saccharothrix</taxon>
    </lineage>
</organism>
<evidence type="ECO:0000256" key="4">
    <source>
        <dbReference type="PROSITE-ProRule" id="PRU00335"/>
    </source>
</evidence>
<dbReference type="InterPro" id="IPR001647">
    <property type="entry name" value="HTH_TetR"/>
</dbReference>
<accession>A0A7W7WY33</accession>
<protein>
    <submittedName>
        <fullName evidence="6">AcrR family transcriptional regulator</fullName>
    </submittedName>
</protein>